<evidence type="ECO:0000313" key="6">
    <source>
        <dbReference type="Proteomes" id="UP000243459"/>
    </source>
</evidence>
<feature type="compositionally biased region" description="Polar residues" evidence="2">
    <location>
        <begin position="161"/>
        <end position="181"/>
    </location>
</feature>
<dbReference type="OrthoDB" id="608866at2759"/>
<feature type="domain" description="Myb-like" evidence="3">
    <location>
        <begin position="199"/>
        <end position="248"/>
    </location>
</feature>
<dbReference type="Gramene" id="ONK58239">
    <property type="protein sequence ID" value="ONK58239"/>
    <property type="gene ID" value="A4U43_C09F10030"/>
</dbReference>
<feature type="compositionally biased region" description="Polar residues" evidence="2">
    <location>
        <begin position="326"/>
        <end position="337"/>
    </location>
</feature>
<accession>A0A5P1E711</accession>
<dbReference type="PANTHER" id="PTHR47206:SF1">
    <property type="entry name" value="HOMEODOMAIN-LIKE SUPERFAMILY PROTEIN"/>
    <property type="match status" value="1"/>
</dbReference>
<feature type="compositionally biased region" description="Polar residues" evidence="2">
    <location>
        <begin position="435"/>
        <end position="459"/>
    </location>
</feature>
<dbReference type="InterPro" id="IPR001005">
    <property type="entry name" value="SANT/Myb"/>
</dbReference>
<evidence type="ECO:0000259" key="3">
    <source>
        <dbReference type="PROSITE" id="PS50090"/>
    </source>
</evidence>
<keyword evidence="1" id="KW-0238">DNA-binding</keyword>
<dbReference type="EMBL" id="CM007389">
    <property type="protein sequence ID" value="ONK58239.1"/>
    <property type="molecule type" value="Genomic_DNA"/>
</dbReference>
<feature type="region of interest" description="Disordered" evidence="2">
    <location>
        <begin position="255"/>
        <end position="276"/>
    </location>
</feature>
<dbReference type="PANTHER" id="PTHR47206">
    <property type="entry name" value="HOMEODOMAIN-LIKE SUPERFAMILY PROTEIN"/>
    <property type="match status" value="1"/>
</dbReference>
<dbReference type="InterPro" id="IPR017930">
    <property type="entry name" value="Myb_dom"/>
</dbReference>
<feature type="region of interest" description="Disordered" evidence="2">
    <location>
        <begin position="156"/>
        <end position="205"/>
    </location>
</feature>
<name>A0A5P1E711_ASPOF</name>
<protein>
    <submittedName>
        <fullName evidence="5">Uncharacterized protein</fullName>
    </submittedName>
</protein>
<reference evidence="6" key="1">
    <citation type="journal article" date="2017" name="Nat. Commun.">
        <title>The asparagus genome sheds light on the origin and evolution of a young Y chromosome.</title>
        <authorList>
            <person name="Harkess A."/>
            <person name="Zhou J."/>
            <person name="Xu C."/>
            <person name="Bowers J.E."/>
            <person name="Van der Hulst R."/>
            <person name="Ayyampalayam S."/>
            <person name="Mercati F."/>
            <person name="Riccardi P."/>
            <person name="McKain M.R."/>
            <person name="Kakrana A."/>
            <person name="Tang H."/>
            <person name="Ray J."/>
            <person name="Groenendijk J."/>
            <person name="Arikit S."/>
            <person name="Mathioni S.M."/>
            <person name="Nakano M."/>
            <person name="Shan H."/>
            <person name="Telgmann-Rauber A."/>
            <person name="Kanno A."/>
            <person name="Yue Z."/>
            <person name="Chen H."/>
            <person name="Li W."/>
            <person name="Chen Y."/>
            <person name="Xu X."/>
            <person name="Zhang Y."/>
            <person name="Luo S."/>
            <person name="Chen H."/>
            <person name="Gao J."/>
            <person name="Mao Z."/>
            <person name="Pires J.C."/>
            <person name="Luo M."/>
            <person name="Kudrna D."/>
            <person name="Wing R.A."/>
            <person name="Meyers B.C."/>
            <person name="Yi K."/>
            <person name="Kong H."/>
            <person name="Lavrijsen P."/>
            <person name="Sunseri F."/>
            <person name="Falavigna A."/>
            <person name="Ye Y."/>
            <person name="Leebens-Mack J.H."/>
            <person name="Chen G."/>
        </authorList>
    </citation>
    <scope>NUCLEOTIDE SEQUENCE [LARGE SCALE GENOMIC DNA]</scope>
    <source>
        <strain evidence="6">cv. DH0086</strain>
    </source>
</reference>
<dbReference type="OMA" id="INIPVCH"/>
<dbReference type="Gene3D" id="1.10.10.60">
    <property type="entry name" value="Homeodomain-like"/>
    <property type="match status" value="1"/>
</dbReference>
<dbReference type="AlphaFoldDB" id="A0A5P1E711"/>
<proteinExistence type="predicted"/>
<evidence type="ECO:0000256" key="2">
    <source>
        <dbReference type="SAM" id="MobiDB-lite"/>
    </source>
</evidence>
<organism evidence="5 6">
    <name type="scientific">Asparagus officinalis</name>
    <name type="common">Garden asparagus</name>
    <dbReference type="NCBI Taxonomy" id="4686"/>
    <lineage>
        <taxon>Eukaryota</taxon>
        <taxon>Viridiplantae</taxon>
        <taxon>Streptophyta</taxon>
        <taxon>Embryophyta</taxon>
        <taxon>Tracheophyta</taxon>
        <taxon>Spermatophyta</taxon>
        <taxon>Magnoliopsida</taxon>
        <taxon>Liliopsida</taxon>
        <taxon>Asparagales</taxon>
        <taxon>Asparagaceae</taxon>
        <taxon>Asparagoideae</taxon>
        <taxon>Asparagus</taxon>
    </lineage>
</organism>
<dbReference type="Proteomes" id="UP000243459">
    <property type="component" value="Chromosome 9"/>
</dbReference>
<dbReference type="PROSITE" id="PS51294">
    <property type="entry name" value="HTH_MYB"/>
    <property type="match status" value="1"/>
</dbReference>
<dbReference type="PROSITE" id="PS50090">
    <property type="entry name" value="MYB_LIKE"/>
    <property type="match status" value="1"/>
</dbReference>
<evidence type="ECO:0000256" key="1">
    <source>
        <dbReference type="ARBA" id="ARBA00023125"/>
    </source>
</evidence>
<sequence length="479" mass="50492">MTEALKKRKRSEEDVTELLQRYNAPAILSLLQEVSEYTTKHSDCVKIDWNALVKTTSTGISSAREYQMLWRHLAYHNPLLEKIEDETEPLDDDSDLEFELEAVPALSTEELAEAKECAKIILSSGSPLICGSTLRPAAETSSNADTPNEQALLDHSEKLPGSTSGGHTVLPASNQKSSLSIGPSVEGLDANGAGSSGLPAKKKRQLWTKEEDMELIAAVQKCGEGNWANILKGDFKHNRTASQLSQRWALIRKRLGTSNTSNGNKTNSSTRSEERLAAQKAFSLAVDMPMTGGISSIFSGSTQVGNSSTSSAATSQASRACAAQSLNQSQDKGTSSLLLKARPPPMKKPGIPGKPLVGPNPLIQAAAFAAGGRIANPSTAASLFKAAQSKNAVHIRPGIGSLPMSSAMASKPSSISNSSAPQSTLNPIPARPASFGTTLSSQRSSQPASPLTSCTTSADSKSEAVQGPNLLCYFGGRVS</sequence>
<feature type="compositionally biased region" description="Low complexity" evidence="2">
    <location>
        <begin position="256"/>
        <end position="270"/>
    </location>
</feature>
<evidence type="ECO:0000313" key="5">
    <source>
        <dbReference type="EMBL" id="ONK58239.1"/>
    </source>
</evidence>
<dbReference type="SUPFAM" id="SSF46689">
    <property type="entry name" value="Homeodomain-like"/>
    <property type="match status" value="1"/>
</dbReference>
<dbReference type="Pfam" id="PF00249">
    <property type="entry name" value="Myb_DNA-binding"/>
    <property type="match status" value="1"/>
</dbReference>
<dbReference type="CDD" id="cd11660">
    <property type="entry name" value="SANT_TRF"/>
    <property type="match status" value="1"/>
</dbReference>
<dbReference type="InterPro" id="IPR009057">
    <property type="entry name" value="Homeodomain-like_sf"/>
</dbReference>
<feature type="compositionally biased region" description="Low complexity" evidence="2">
    <location>
        <begin position="404"/>
        <end position="423"/>
    </location>
</feature>
<feature type="region of interest" description="Disordered" evidence="2">
    <location>
        <begin position="404"/>
        <end position="463"/>
    </location>
</feature>
<dbReference type="SMART" id="SM00717">
    <property type="entry name" value="SANT"/>
    <property type="match status" value="1"/>
</dbReference>
<evidence type="ECO:0000259" key="4">
    <source>
        <dbReference type="PROSITE" id="PS51294"/>
    </source>
</evidence>
<gene>
    <name evidence="5" type="ORF">A4U43_C09F10030</name>
</gene>
<dbReference type="GO" id="GO:0003677">
    <property type="term" value="F:DNA binding"/>
    <property type="evidence" value="ECO:0007669"/>
    <property type="project" value="UniProtKB-KW"/>
</dbReference>
<feature type="region of interest" description="Disordered" evidence="2">
    <location>
        <begin position="322"/>
        <end position="353"/>
    </location>
</feature>
<keyword evidence="6" id="KW-1185">Reference proteome</keyword>
<feature type="domain" description="HTH myb-type" evidence="4">
    <location>
        <begin position="201"/>
        <end position="256"/>
    </location>
</feature>